<evidence type="ECO:0000313" key="3">
    <source>
        <dbReference type="Proteomes" id="UP000509667"/>
    </source>
</evidence>
<dbReference type="RefSeq" id="WP_179909726.1">
    <property type="nucleotide sequence ID" value="NZ_CP058910.1"/>
</dbReference>
<gene>
    <name evidence="2" type="ORF">HZS55_22330</name>
</gene>
<dbReference type="Proteomes" id="UP000509667">
    <property type="component" value="Chromosome"/>
</dbReference>
<dbReference type="EMBL" id="CP058910">
    <property type="protein sequence ID" value="QLH79865.1"/>
    <property type="molecule type" value="Genomic_DNA"/>
</dbReference>
<accession>A0A7D5P7L8</accession>
<evidence type="ECO:0000256" key="1">
    <source>
        <dbReference type="SAM" id="MobiDB-lite"/>
    </source>
</evidence>
<evidence type="ECO:0000313" key="2">
    <source>
        <dbReference type="EMBL" id="QLH79865.1"/>
    </source>
</evidence>
<dbReference type="InterPro" id="IPR055538">
    <property type="entry name" value="DUF7114"/>
</dbReference>
<proteinExistence type="predicted"/>
<dbReference type="GeneID" id="96090544"/>
<name>A0A7D5P7L8_9EURY</name>
<organism evidence="2 3">
    <name type="scientific">Halosimplex rubrum</name>
    <dbReference type="NCBI Taxonomy" id="869889"/>
    <lineage>
        <taxon>Archaea</taxon>
        <taxon>Methanobacteriati</taxon>
        <taxon>Methanobacteriota</taxon>
        <taxon>Stenosarchaea group</taxon>
        <taxon>Halobacteria</taxon>
        <taxon>Halobacteriales</taxon>
        <taxon>Haloarculaceae</taxon>
        <taxon>Halosimplex</taxon>
    </lineage>
</organism>
<feature type="region of interest" description="Disordered" evidence="1">
    <location>
        <begin position="273"/>
        <end position="299"/>
    </location>
</feature>
<protein>
    <submittedName>
        <fullName evidence="2">Uncharacterized protein</fullName>
    </submittedName>
</protein>
<dbReference type="Pfam" id="PF23426">
    <property type="entry name" value="DUF7114"/>
    <property type="match status" value="2"/>
</dbReference>
<feature type="region of interest" description="Disordered" evidence="1">
    <location>
        <begin position="84"/>
        <end position="188"/>
    </location>
</feature>
<dbReference type="OrthoDB" id="312988at2157"/>
<keyword evidence="3" id="KW-1185">Reference proteome</keyword>
<reference evidence="2 3" key="1">
    <citation type="submission" date="2020-07" db="EMBL/GenBank/DDBJ databases">
        <title>Halosimplex pelagicum sp. nov. and Halosimplex rubrum sp. nov., isolated from salted brown alga Laminaria, and emended description of the genus Halosimplex.</title>
        <authorList>
            <person name="Cui H."/>
        </authorList>
    </citation>
    <scope>NUCLEOTIDE SEQUENCE [LARGE SCALE GENOMIC DNA]</scope>
    <source>
        <strain evidence="2 3">R27</strain>
    </source>
</reference>
<dbReference type="KEGG" id="hrr:HZS55_22330"/>
<sequence>MEEAAAVRGAALEAVGDVEPDRLRERIRERLEDGSMAPGVLTVLSARAVAAGSADGPSVDIDAVADRGAGVQLIYEGLRLTRSLSRDPPWERDGALAGDREDERADGGPQGGSSPEGDRAERTDGVPTSDASGGSSGSDRAERTDGGPASDASGGSSGSDRAERTDGGDVAVTDGVTSGPTATVDADGGDMDILVADVMVARGFYLLARTEAAGEAVAVVRSFGGDQTRRRTSGDDRLDANLEADVFELAAVAGTTAAGGSVTESLRSHVGTLGRTDGRLPPAESLFSDGTPAALAERI</sequence>
<dbReference type="AlphaFoldDB" id="A0A7D5P7L8"/>
<feature type="compositionally biased region" description="Basic and acidic residues" evidence="1">
    <location>
        <begin position="84"/>
        <end position="106"/>
    </location>
</feature>